<reference evidence="1 2" key="2">
    <citation type="journal article" date="2021" name="Microorganisms">
        <title>The Ever-Expanding Pseudomonas Genus: Description of 43 New Species and Partition of the Pseudomonas putida Group.</title>
        <authorList>
            <person name="Girard L."/>
            <person name="Lood C."/>
            <person name="Hofte M."/>
            <person name="Vandamme P."/>
            <person name="Rokni-Zadeh H."/>
            <person name="van Noort V."/>
            <person name="Lavigne R."/>
            <person name="De Mot R."/>
        </authorList>
    </citation>
    <scope>NUCLEOTIDE SEQUENCE [LARGE SCALE GENOMIC DNA]</scope>
    <source>
        <strain evidence="1 2">ZA 5.3</strain>
    </source>
</reference>
<accession>A0ABX8Q4L7</accession>
<dbReference type="NCBIfam" id="TIGR02608">
    <property type="entry name" value="delta_60_rpt"/>
    <property type="match status" value="3"/>
</dbReference>
<dbReference type="EMBL" id="CP077089">
    <property type="protein sequence ID" value="QXI08619.1"/>
    <property type="molecule type" value="Genomic_DNA"/>
</dbReference>
<reference evidence="1 2" key="1">
    <citation type="journal article" date="2020" name="Microorganisms">
        <title>Reliable Identification of Environmental Pseudomonas Isolates Using the rpoD Gene.</title>
        <authorList>
            <consortium name="The Broad Institute Genome Sequencing Platform"/>
            <person name="Girard L."/>
            <person name="Lood C."/>
            <person name="Rokni-Zadeh H."/>
            <person name="van Noort V."/>
            <person name="Lavigne R."/>
            <person name="De Mot R."/>
        </authorList>
    </citation>
    <scope>NUCLEOTIDE SEQUENCE [LARGE SCALE GENOMIC DNA]</scope>
    <source>
        <strain evidence="1 2">ZA 5.3</strain>
    </source>
</reference>
<evidence type="ECO:0000313" key="1">
    <source>
        <dbReference type="EMBL" id="QXI08619.1"/>
    </source>
</evidence>
<keyword evidence="2" id="KW-1185">Reference proteome</keyword>
<evidence type="ECO:0008006" key="3">
    <source>
        <dbReference type="Google" id="ProtNLM"/>
    </source>
</evidence>
<name>A0ABX8Q4L7_9PSED</name>
<proteinExistence type="predicted"/>
<evidence type="ECO:0000313" key="2">
    <source>
        <dbReference type="Proteomes" id="UP000646386"/>
    </source>
</evidence>
<dbReference type="Gene3D" id="2.80.10.50">
    <property type="match status" value="2"/>
</dbReference>
<dbReference type="InterPro" id="IPR013431">
    <property type="entry name" value="Delta_60_rpt"/>
</dbReference>
<dbReference type="RefSeq" id="WP_150731349.1">
    <property type="nucleotide sequence ID" value="NZ_CP077089.1"/>
</dbReference>
<dbReference type="Proteomes" id="UP000646386">
    <property type="component" value="Chromosome"/>
</dbReference>
<dbReference type="Pfam" id="PF17164">
    <property type="entry name" value="DUF5122"/>
    <property type="match status" value="3"/>
</dbReference>
<gene>
    <name evidence="1" type="ORF">HU718_013220</name>
</gene>
<protein>
    <recommendedName>
        <fullName evidence="3">Delta-60 repeat domain-containing protein</fullName>
    </recommendedName>
</protein>
<sequence length="433" mass="46435">MNTSSNTSTAPILDPTFGPDETGITWLQYPDGVSGIAGGMSVAPDNKILIAARTGTEFSLSRLNADGRQDDSFGNQGTVTGGFAPGFRSTGKNVQVLSDRNILLEGWFELEDYAPQERGLALFDDKGVPVKSFGNGGFTVIHPLSTPQYRLSAEEIKRKGPAASSQRGNTIELPDGKLMVLSYHRYSYYDEVGVLMRLNKNGSLDTTFADGKGYILIQYLANSTWAGSLIALKDGTFAVAGSAYIEEKTFAMMARFDTQGSPIKDFGINGYITFDFEGELNQLTELIEMPDKSIIGVGSSHSALVFKSVLVCVDAQGKAVPTFNRGKPVFTTYPQATGGIQWSGAVLRTGGRILTVGNPLREANSQIVLAQFKADGTLDAAFGNQGLLILDLTDHLDIAEAVAIQLNQIIVAGNALSSITVPRNFALRCSPLY</sequence>
<organism evidence="1 2">
    <name type="scientific">Pseudomonas tensinigenes</name>
    <dbReference type="NCBI Taxonomy" id="2745511"/>
    <lineage>
        <taxon>Bacteria</taxon>
        <taxon>Pseudomonadati</taxon>
        <taxon>Pseudomonadota</taxon>
        <taxon>Gammaproteobacteria</taxon>
        <taxon>Pseudomonadales</taxon>
        <taxon>Pseudomonadaceae</taxon>
        <taxon>Pseudomonas</taxon>
    </lineage>
</organism>